<dbReference type="PROSITE" id="PS50290">
    <property type="entry name" value="PI3_4_KINASE_3"/>
    <property type="match status" value="1"/>
</dbReference>
<dbReference type="PROSITE" id="PS51190">
    <property type="entry name" value="FATC"/>
    <property type="match status" value="1"/>
</dbReference>
<keyword evidence="3" id="KW-0808">Transferase</keyword>
<keyword evidence="4" id="KW-1185">Reference proteome</keyword>
<name>A0A8I3A4J5_9AGAM</name>
<dbReference type="InterPro" id="IPR011009">
    <property type="entry name" value="Kinase-like_dom_sf"/>
</dbReference>
<keyword evidence="3" id="KW-0418">Kinase</keyword>
<gene>
    <name evidence="3" type="ORF">JVT61DRAFT_10882</name>
</gene>
<dbReference type="InterPro" id="IPR003152">
    <property type="entry name" value="FATC_dom"/>
</dbReference>
<dbReference type="InterPro" id="IPR050517">
    <property type="entry name" value="DDR_Repair_Kinase"/>
</dbReference>
<dbReference type="OrthoDB" id="381190at2759"/>
<dbReference type="PANTHER" id="PTHR11139">
    <property type="entry name" value="ATAXIA TELANGIECTASIA MUTATED ATM -RELATED"/>
    <property type="match status" value="1"/>
</dbReference>
<feature type="domain" description="FATC" evidence="2">
    <location>
        <begin position="121"/>
        <end position="153"/>
    </location>
</feature>
<dbReference type="Pfam" id="PF00454">
    <property type="entry name" value="PI3_PI4_kinase"/>
    <property type="match status" value="1"/>
</dbReference>
<dbReference type="PANTHER" id="PTHR11139:SF125">
    <property type="entry name" value="SERINE_THREONINE-PROTEIN KINASE MEC1"/>
    <property type="match status" value="1"/>
</dbReference>
<dbReference type="GO" id="GO:0000723">
    <property type="term" value="P:telomere maintenance"/>
    <property type="evidence" value="ECO:0007669"/>
    <property type="project" value="TreeGrafter"/>
</dbReference>
<dbReference type="Gene3D" id="1.10.1070.11">
    <property type="entry name" value="Phosphatidylinositol 3-/4-kinase, catalytic domain"/>
    <property type="match status" value="1"/>
</dbReference>
<dbReference type="Pfam" id="PF02260">
    <property type="entry name" value="FATC"/>
    <property type="match status" value="1"/>
</dbReference>
<dbReference type="GO" id="GO:0005634">
    <property type="term" value="C:nucleus"/>
    <property type="evidence" value="ECO:0007669"/>
    <property type="project" value="TreeGrafter"/>
</dbReference>
<feature type="domain" description="PI3K/PI4K catalytic" evidence="1">
    <location>
        <begin position="1"/>
        <end position="141"/>
    </location>
</feature>
<reference evidence="3" key="1">
    <citation type="submission" date="2021-03" db="EMBL/GenBank/DDBJ databases">
        <title>Evolutionary innovations through gain and loss of genes in the ectomycorrhizal Boletales.</title>
        <authorList>
            <person name="Wu G."/>
            <person name="Miyauchi S."/>
            <person name="Morin E."/>
            <person name="Yang Z.-L."/>
            <person name="Xu J."/>
            <person name="Martin F.M."/>
        </authorList>
    </citation>
    <scope>NUCLEOTIDE SEQUENCE</scope>
    <source>
        <strain evidence="3">BR01</strain>
    </source>
</reference>
<proteinExistence type="predicted"/>
<dbReference type="SMART" id="SM00146">
    <property type="entry name" value="PI3Kc"/>
    <property type="match status" value="1"/>
</dbReference>
<organism evidence="3 4">
    <name type="scientific">Boletus reticuloceps</name>
    <dbReference type="NCBI Taxonomy" id="495285"/>
    <lineage>
        <taxon>Eukaryota</taxon>
        <taxon>Fungi</taxon>
        <taxon>Dikarya</taxon>
        <taxon>Basidiomycota</taxon>
        <taxon>Agaricomycotina</taxon>
        <taxon>Agaricomycetes</taxon>
        <taxon>Agaricomycetidae</taxon>
        <taxon>Boletales</taxon>
        <taxon>Boletineae</taxon>
        <taxon>Boletaceae</taxon>
        <taxon>Boletoideae</taxon>
        <taxon>Boletus</taxon>
    </lineage>
</organism>
<dbReference type="AlphaFoldDB" id="A0A8I3A4J5"/>
<dbReference type="SUPFAM" id="SSF56112">
    <property type="entry name" value="Protein kinase-like (PK-like)"/>
    <property type="match status" value="1"/>
</dbReference>
<dbReference type="InterPro" id="IPR036940">
    <property type="entry name" value="PI3/4_kinase_cat_sf"/>
</dbReference>
<dbReference type="EMBL" id="JAGFBS010000043">
    <property type="protein sequence ID" value="KAG6370861.1"/>
    <property type="molecule type" value="Genomic_DNA"/>
</dbReference>
<evidence type="ECO:0000313" key="3">
    <source>
        <dbReference type="EMBL" id="KAG6370861.1"/>
    </source>
</evidence>
<protein>
    <submittedName>
        <fullName evidence="3">Serine/threonine-protein kinase ATR-like protein</fullName>
    </submittedName>
</protein>
<dbReference type="GO" id="GO:0000077">
    <property type="term" value="P:DNA damage checkpoint signaling"/>
    <property type="evidence" value="ECO:0007669"/>
    <property type="project" value="TreeGrafter"/>
</dbReference>
<accession>A0A8I3A4J5</accession>
<evidence type="ECO:0000259" key="2">
    <source>
        <dbReference type="PROSITE" id="PS51190"/>
    </source>
</evidence>
<dbReference type="GO" id="GO:0004674">
    <property type="term" value="F:protein serine/threonine kinase activity"/>
    <property type="evidence" value="ECO:0007669"/>
    <property type="project" value="TreeGrafter"/>
</dbReference>
<comment type="caution">
    <text evidence="3">The sequence shown here is derived from an EMBL/GenBank/DDBJ whole genome shotgun (WGS) entry which is preliminary data.</text>
</comment>
<evidence type="ECO:0000313" key="4">
    <source>
        <dbReference type="Proteomes" id="UP000683000"/>
    </source>
</evidence>
<evidence type="ECO:0000259" key="1">
    <source>
        <dbReference type="PROSITE" id="PS50290"/>
    </source>
</evidence>
<sequence length="153" mass="17205">MVGFILGLGDRRCENILLDTNTGDVVHIDFNCLSEKGKTLEIPERLRCLTQNMIDGLGVTGVEGVFRIACEMTMQLLRDNKDSLMSILDALIHDPLVEWEDEKRKTIPKSQWKWGLGAVKSEVSTGDLVEMLIQEVTDAGNLSEMYPGWAVWH</sequence>
<dbReference type="GO" id="GO:0005694">
    <property type="term" value="C:chromosome"/>
    <property type="evidence" value="ECO:0007669"/>
    <property type="project" value="TreeGrafter"/>
</dbReference>
<dbReference type="GO" id="GO:0006281">
    <property type="term" value="P:DNA repair"/>
    <property type="evidence" value="ECO:0007669"/>
    <property type="project" value="TreeGrafter"/>
</dbReference>
<dbReference type="InterPro" id="IPR000403">
    <property type="entry name" value="PI3/4_kinase_cat_dom"/>
</dbReference>
<dbReference type="Proteomes" id="UP000683000">
    <property type="component" value="Unassembled WGS sequence"/>
</dbReference>
<dbReference type="SMART" id="SM01343">
    <property type="entry name" value="FATC"/>
    <property type="match status" value="1"/>
</dbReference>